<comment type="similarity">
    <text evidence="3">Belongs to the class-III pyridoxal-phosphate-dependent aminotransferase family.</text>
</comment>
<evidence type="ECO:0000256" key="2">
    <source>
        <dbReference type="ARBA" id="ARBA00022898"/>
    </source>
</evidence>
<dbReference type="InterPro" id="IPR015424">
    <property type="entry name" value="PyrdxlP-dep_Trfase"/>
</dbReference>
<name>A0A6L8VEK4_9RHOB</name>
<dbReference type="EMBL" id="WWNR01000003">
    <property type="protein sequence ID" value="MZQ88725.1"/>
    <property type="molecule type" value="Genomic_DNA"/>
</dbReference>
<dbReference type="GO" id="GO:0008483">
    <property type="term" value="F:transaminase activity"/>
    <property type="evidence" value="ECO:0007669"/>
    <property type="project" value="UniProtKB-KW"/>
</dbReference>
<comment type="cofactor">
    <cofactor evidence="1">
        <name>pyridoxal 5'-phosphate</name>
        <dbReference type="ChEBI" id="CHEBI:597326"/>
    </cofactor>
</comment>
<dbReference type="SUPFAM" id="SSF53383">
    <property type="entry name" value="PLP-dependent transferases"/>
    <property type="match status" value="1"/>
</dbReference>
<gene>
    <name evidence="4" type="ORF">GS660_06405</name>
</gene>
<dbReference type="PANTHER" id="PTHR43713">
    <property type="entry name" value="GLUTAMATE-1-SEMIALDEHYDE 2,1-AMINOMUTASE"/>
    <property type="match status" value="1"/>
</dbReference>
<dbReference type="Proteomes" id="UP000477083">
    <property type="component" value="Unassembled WGS sequence"/>
</dbReference>
<dbReference type="Gene3D" id="3.90.1150.10">
    <property type="entry name" value="Aspartate Aminotransferase, domain 1"/>
    <property type="match status" value="1"/>
</dbReference>
<evidence type="ECO:0000256" key="1">
    <source>
        <dbReference type="ARBA" id="ARBA00001933"/>
    </source>
</evidence>
<comment type="caution">
    <text evidence="4">The sequence shown here is derived from an EMBL/GenBank/DDBJ whole genome shotgun (WGS) entry which is preliminary data.</text>
</comment>
<evidence type="ECO:0000313" key="4">
    <source>
        <dbReference type="EMBL" id="MZQ88725.1"/>
    </source>
</evidence>
<protein>
    <submittedName>
        <fullName evidence="4">Aminotransferase class III-fold pyridoxal phosphate-dependent enzyme</fullName>
    </submittedName>
</protein>
<dbReference type="RefSeq" id="WP_161344600.1">
    <property type="nucleotide sequence ID" value="NZ_BMGW01000003.1"/>
</dbReference>
<dbReference type="InterPro" id="IPR015422">
    <property type="entry name" value="PyrdxlP-dep_Trfase_small"/>
</dbReference>
<dbReference type="OrthoDB" id="9801052at2"/>
<keyword evidence="5" id="KW-1185">Reference proteome</keyword>
<accession>A0A6L8VEK4</accession>
<dbReference type="NCBIfam" id="NF005453">
    <property type="entry name" value="PRK07046.1"/>
    <property type="match status" value="1"/>
</dbReference>
<keyword evidence="4" id="KW-0808">Transferase</keyword>
<dbReference type="InterPro" id="IPR015421">
    <property type="entry name" value="PyrdxlP-dep_Trfase_major"/>
</dbReference>
<sequence>MSAQTPLIAGVPPARIAALAEWEAATYAAARPKCRAALASGAGAWLDGVPMHWMRDWPQPFPLVVARASGAQIEDLDGHVLDDFCLGDTGAMFGHSPAPVAKAIRRQARRGLTTMLPGMDALAVGALLQERFGPMLWQIATTATDANRFALRVARAVTGRRKVLVFSGCYHGTVDEAMVQLAGGQTVPRPGLVGQAADLTQTAVAVEFNDLTALEEALKAGDVAAVLAEPVMTNACMVLPDPGFHQALRRLASDYGALLILDETHTQSSGLGGYTRRHGLQPDMLVVGKCIAGGIPAAAWGMTAEVAARLHSYHQTRPAGHSGMGTTLSANPMQFAALRATLAEVMTPKAFARMEEGAAKLEAGLARAVARHGAPWHVVRVGARVEFICHPVPLRNGTEAAAAHHPALEAAVHAALLNRGCLIAPFHNMMLVSPVTSSKQIARLIAAFEAVLAELFA</sequence>
<evidence type="ECO:0000313" key="5">
    <source>
        <dbReference type="Proteomes" id="UP000477083"/>
    </source>
</evidence>
<proteinExistence type="inferred from homology"/>
<reference evidence="4 5" key="1">
    <citation type="submission" date="2020-01" db="EMBL/GenBank/DDBJ databases">
        <title>Frigidibacter albus SP32T (=CGMCC 1.13995T).</title>
        <authorList>
            <person name="Liao X."/>
        </authorList>
    </citation>
    <scope>NUCLEOTIDE SEQUENCE [LARGE SCALE GENOMIC DNA]</scope>
    <source>
        <strain evidence="4 5">SP32</strain>
    </source>
</reference>
<dbReference type="Pfam" id="PF00202">
    <property type="entry name" value="Aminotran_3"/>
    <property type="match status" value="1"/>
</dbReference>
<evidence type="ECO:0000256" key="3">
    <source>
        <dbReference type="RuleBase" id="RU003560"/>
    </source>
</evidence>
<dbReference type="PANTHER" id="PTHR43713:SF3">
    <property type="entry name" value="GLUTAMATE-1-SEMIALDEHYDE 2,1-AMINOMUTASE 1, CHLOROPLASTIC-RELATED"/>
    <property type="match status" value="1"/>
</dbReference>
<dbReference type="InterPro" id="IPR005814">
    <property type="entry name" value="Aminotrans_3"/>
</dbReference>
<dbReference type="Gene3D" id="3.40.640.10">
    <property type="entry name" value="Type I PLP-dependent aspartate aminotransferase-like (Major domain)"/>
    <property type="match status" value="1"/>
</dbReference>
<keyword evidence="4" id="KW-0032">Aminotransferase</keyword>
<dbReference type="GO" id="GO:0030170">
    <property type="term" value="F:pyridoxal phosphate binding"/>
    <property type="evidence" value="ECO:0007669"/>
    <property type="project" value="InterPro"/>
</dbReference>
<dbReference type="AlphaFoldDB" id="A0A6L8VEK4"/>
<keyword evidence="2 3" id="KW-0663">Pyridoxal phosphate</keyword>
<organism evidence="4 5">
    <name type="scientific">Frigidibacter albus</name>
    <dbReference type="NCBI Taxonomy" id="1465486"/>
    <lineage>
        <taxon>Bacteria</taxon>
        <taxon>Pseudomonadati</taxon>
        <taxon>Pseudomonadota</taxon>
        <taxon>Alphaproteobacteria</taxon>
        <taxon>Rhodobacterales</taxon>
        <taxon>Paracoccaceae</taxon>
        <taxon>Frigidibacter</taxon>
    </lineage>
</organism>